<protein>
    <submittedName>
        <fullName evidence="2">Uncharacterized protein</fullName>
    </submittedName>
</protein>
<feature type="compositionally biased region" description="Polar residues" evidence="1">
    <location>
        <begin position="1"/>
        <end position="20"/>
    </location>
</feature>
<evidence type="ECO:0000313" key="2">
    <source>
        <dbReference type="EMBL" id="CEP22647.1"/>
    </source>
</evidence>
<accession>A0A0H5C4G3</accession>
<sequence length="544" mass="62162">MDFTVNDNRATSSASESNNKLIGDAPRSAEETKTAYKNLIKDKVLKPSKLSKYDAIKAHHSHLVIRDSHYLIKSPTSFITCASCHRGRVLKINTIKELSTEQILYEIYSTIGKNLCQKRRNANRNNQVLQQEQITQHSFANNLDSNHQIFHHQQQQHQQQHFHAQQHHQQQHISHQNQQNQHQSQSMSHNLQAQSLPLVPMVSLPNTYPSSVFPPAMSTSYSLPTSLPQLQASHQTHKMPSFEDLFTDFEPLQNLPQFAENMTIPTIGSTIKITSFTLASLFHAQSNFPANLDCFLSMALEQNFGLYTNDTLIVALPTYACTMFVKDPETNISHFRNDENLLRVLNTRIHNFVQQSDFNLQNLKIVIYFNCFNDTVSDKLHEPPLNTYVGNMYVLSSFQTMSDSSLTYTAARYAYNQSTNWIDPAEELAKNKLFNELVISKLQNEVFLSTNEVQLGTHINQQCFEKNAHTTVITFISDENFVVSAASSLFVVCYISVKLLRVLLGEDGLQMLAYQSNVHFNSKFHIYLLKLMLEQLESRRNVVG</sequence>
<feature type="compositionally biased region" description="Low complexity" evidence="1">
    <location>
        <begin position="171"/>
        <end position="185"/>
    </location>
</feature>
<name>A0A0H5C4G3_CYBJN</name>
<reference evidence="3" key="1">
    <citation type="journal article" date="2015" name="J. Biotechnol.">
        <title>The structure of the Cyberlindnera jadinii genome and its relation to Candida utilis analyzed by the occurrence of single nucleotide polymorphisms.</title>
        <authorList>
            <person name="Rupp O."/>
            <person name="Brinkrolf K."/>
            <person name="Buerth C."/>
            <person name="Kunigo M."/>
            <person name="Schneider J."/>
            <person name="Jaenicke S."/>
            <person name="Goesmann A."/>
            <person name="Puehler A."/>
            <person name="Jaeger K.-E."/>
            <person name="Ernst J.F."/>
        </authorList>
    </citation>
    <scope>NUCLEOTIDE SEQUENCE [LARGE SCALE GENOMIC DNA]</scope>
    <source>
        <strain evidence="3">ATCC 18201 / CBS 1600 / BCRC 20928 / JCM 3617 / NBRC 0987 / NRRL Y-1542</strain>
    </source>
</reference>
<dbReference type="AlphaFoldDB" id="A0A0H5C4G3"/>
<evidence type="ECO:0000313" key="3">
    <source>
        <dbReference type="Proteomes" id="UP000038830"/>
    </source>
</evidence>
<dbReference type="SUPFAM" id="SSF81995">
    <property type="entry name" value="beta-sandwich domain of Sec23/24"/>
    <property type="match status" value="1"/>
</dbReference>
<feature type="region of interest" description="Disordered" evidence="1">
    <location>
        <begin position="1"/>
        <end position="27"/>
    </location>
</feature>
<gene>
    <name evidence="2" type="ORF">BN1211_3049</name>
</gene>
<dbReference type="EMBL" id="CDQK01000003">
    <property type="protein sequence ID" value="CEP22647.1"/>
    <property type="molecule type" value="Genomic_DNA"/>
</dbReference>
<feature type="region of interest" description="Disordered" evidence="1">
    <location>
        <begin position="150"/>
        <end position="190"/>
    </location>
</feature>
<feature type="compositionally biased region" description="Low complexity" evidence="1">
    <location>
        <begin position="150"/>
        <end position="163"/>
    </location>
</feature>
<proteinExistence type="predicted"/>
<organism evidence="2 3">
    <name type="scientific">Cyberlindnera jadinii (strain ATCC 18201 / CBS 1600 / BCRC 20928 / JCM 3617 / NBRC 0987 / NRRL Y-1542)</name>
    <name type="common">Torula yeast</name>
    <name type="synonym">Candida utilis</name>
    <dbReference type="NCBI Taxonomy" id="983966"/>
    <lineage>
        <taxon>Eukaryota</taxon>
        <taxon>Fungi</taxon>
        <taxon>Dikarya</taxon>
        <taxon>Ascomycota</taxon>
        <taxon>Saccharomycotina</taxon>
        <taxon>Saccharomycetes</taxon>
        <taxon>Phaffomycetales</taxon>
        <taxon>Phaffomycetaceae</taxon>
        <taxon>Cyberlindnera</taxon>
    </lineage>
</organism>
<evidence type="ECO:0000256" key="1">
    <source>
        <dbReference type="SAM" id="MobiDB-lite"/>
    </source>
</evidence>
<dbReference type="Proteomes" id="UP000038830">
    <property type="component" value="Unassembled WGS sequence"/>
</dbReference>